<dbReference type="EC" id="3.2.2.-" evidence="1"/>
<keyword evidence="3" id="KW-1185">Reference proteome</keyword>
<dbReference type="KEGG" id="blac:94347626"/>
<evidence type="ECO:0000313" key="3">
    <source>
        <dbReference type="Proteomes" id="UP000294530"/>
    </source>
</evidence>
<accession>A0A976NXD1</accession>
<comment type="function">
    <text evidence="1">Catalyzes the hydrolysis of queuosine 5'-phosphate, releasing the nucleobase queuine (q). Is required for salvage of queuine from exogenous queuosine (Q) that is imported and then converted to queuosine 5'-phosphate intracellularly.</text>
</comment>
<dbReference type="InterPro" id="IPR019438">
    <property type="entry name" value="Q_salvage"/>
</dbReference>
<dbReference type="OrthoDB" id="416777at2759"/>
<organism evidence="2 3">
    <name type="scientific">Bremia lactucae</name>
    <name type="common">Lettuce downy mildew</name>
    <dbReference type="NCBI Taxonomy" id="4779"/>
    <lineage>
        <taxon>Eukaryota</taxon>
        <taxon>Sar</taxon>
        <taxon>Stramenopiles</taxon>
        <taxon>Oomycota</taxon>
        <taxon>Peronosporomycetes</taxon>
        <taxon>Peronosporales</taxon>
        <taxon>Peronosporaceae</taxon>
        <taxon>Bremia</taxon>
    </lineage>
</organism>
<name>A0A976NXD1_BRELC</name>
<comment type="similarity">
    <text evidence="1">Belongs to the QNG1 protein family.</text>
</comment>
<evidence type="ECO:0000313" key="2">
    <source>
        <dbReference type="EMBL" id="TDH71770.1"/>
    </source>
</evidence>
<reference evidence="2 3" key="1">
    <citation type="journal article" date="2021" name="Genome Biol.">
        <title>AFLAP: assembly-free linkage analysis pipeline using k-mers from genome sequencing data.</title>
        <authorList>
            <person name="Fletcher K."/>
            <person name="Zhang L."/>
            <person name="Gil J."/>
            <person name="Han R."/>
            <person name="Cavanaugh K."/>
            <person name="Michelmore R."/>
        </authorList>
    </citation>
    <scope>NUCLEOTIDE SEQUENCE [LARGE SCALE GENOMIC DNA]</scope>
    <source>
        <strain evidence="2 3">SF5</strain>
    </source>
</reference>
<dbReference type="Proteomes" id="UP000294530">
    <property type="component" value="Unassembled WGS sequence"/>
</dbReference>
<dbReference type="Pfam" id="PF10343">
    <property type="entry name" value="Q_salvage"/>
    <property type="match status" value="1"/>
</dbReference>
<dbReference type="GO" id="GO:0016787">
    <property type="term" value="F:hydrolase activity"/>
    <property type="evidence" value="ECO:0007669"/>
    <property type="project" value="UniProtKB-KW"/>
</dbReference>
<evidence type="ECO:0000256" key="1">
    <source>
        <dbReference type="RuleBase" id="RU365002"/>
    </source>
</evidence>
<comment type="caution">
    <text evidence="2">The sequence shown here is derived from an EMBL/GenBank/DDBJ whole genome shotgun (WGS) entry which is preliminary data.</text>
</comment>
<sequence length="361" mass="40628">MLQSIPSGLMPKMDSLLARVRPSCTKLVAHEDSSVRINVDKARNFVKDLDVNEFDQLAEPVSFPLNFSSQQDELNFLTLYGLLNFGSGFRKDLHKFAKRGAHDTIVFGLIGMYISVPKLDAEFMQNLSIDRVANYFSIPLEMDEEISPGIYMAKPGPLKPLAAMILKILNESGQKLMDLKLADFGAFVLANVTSQNLNNQEENATASGSAVHLVDQLVTTFPGFDDHYDLNGEKVYFLKRAQLTVGCIHRRFKTSEPKLTFADIHELTALSDNVLPCVLHALGVLEYDEELEAQINRGKEDLAKQKECELRAAALVACDQIVAESKGRISHFELGFYLWRAGKEVRFRSLERHTTRNTFFY</sequence>
<dbReference type="EMBL" id="SHOA02000015">
    <property type="protein sequence ID" value="TDH71770.1"/>
    <property type="molecule type" value="Genomic_DNA"/>
</dbReference>
<dbReference type="GO" id="GO:0006400">
    <property type="term" value="P:tRNA modification"/>
    <property type="evidence" value="ECO:0007669"/>
    <property type="project" value="TreeGrafter"/>
</dbReference>
<proteinExistence type="inferred from homology"/>
<dbReference type="AlphaFoldDB" id="A0A976NXD1"/>
<keyword evidence="1" id="KW-0378">Hydrolase</keyword>
<comment type="catalytic activity">
    <reaction evidence="1">
        <text>queuosine 5'-phosphate + H2O = queuine + D-ribose 5-phosphate</text>
        <dbReference type="Rhea" id="RHEA:75387"/>
        <dbReference type="ChEBI" id="CHEBI:15377"/>
        <dbReference type="ChEBI" id="CHEBI:17433"/>
        <dbReference type="ChEBI" id="CHEBI:78346"/>
        <dbReference type="ChEBI" id="CHEBI:194371"/>
    </reaction>
    <physiologicalReaction direction="left-to-right" evidence="1">
        <dbReference type="Rhea" id="RHEA:75388"/>
    </physiologicalReaction>
</comment>
<dbReference type="PANTHER" id="PTHR21314:SF1">
    <property type="entry name" value="QUEUOSINE SALVAGE PROTEIN"/>
    <property type="match status" value="1"/>
</dbReference>
<gene>
    <name evidence="2" type="ORF">CCR75_003863</name>
</gene>
<dbReference type="PANTHER" id="PTHR21314">
    <property type="entry name" value="QUEUOSINE 5'-PHOSPHATE N-GLYCOSYLASE_HYDROLASE-RELATED"/>
    <property type="match status" value="1"/>
</dbReference>
<dbReference type="GeneID" id="94347626"/>
<dbReference type="RefSeq" id="XP_067821269.1">
    <property type="nucleotide sequence ID" value="XM_067961955.1"/>
</dbReference>
<protein>
    <recommendedName>
        <fullName evidence="1">Queuosine 5'-phosphate N-glycosylase/hydrolase</fullName>
        <ecNumber evidence="1">3.2.2.-</ecNumber>
    </recommendedName>
    <alternativeName>
        <fullName evidence="1">Queuosine-nucleotide N-glycosylase/hydrolase</fullName>
    </alternativeName>
</protein>